<name>A0A7W7SUQ5_9ACTN</name>
<keyword evidence="2" id="KW-1185">Reference proteome</keyword>
<dbReference type="GO" id="GO:0016757">
    <property type="term" value="F:glycosyltransferase activity"/>
    <property type="evidence" value="ECO:0007669"/>
    <property type="project" value="TreeGrafter"/>
</dbReference>
<keyword evidence="1" id="KW-0808">Transferase</keyword>
<dbReference type="PANTHER" id="PTHR12526">
    <property type="entry name" value="GLYCOSYLTRANSFERASE"/>
    <property type="match status" value="1"/>
</dbReference>
<dbReference type="Gene3D" id="3.40.50.2000">
    <property type="entry name" value="Glycogen Phosphorylase B"/>
    <property type="match status" value="2"/>
</dbReference>
<dbReference type="RefSeq" id="WP_184536865.1">
    <property type="nucleotide sequence ID" value="NZ_JACHJW010000001.1"/>
</dbReference>
<dbReference type="Pfam" id="PF13692">
    <property type="entry name" value="Glyco_trans_1_4"/>
    <property type="match status" value="1"/>
</dbReference>
<accession>A0A7W7SUQ5</accession>
<organism evidence="1 2">
    <name type="scientific">Micromonospora polyrhachis</name>
    <dbReference type="NCBI Taxonomy" id="1282883"/>
    <lineage>
        <taxon>Bacteria</taxon>
        <taxon>Bacillati</taxon>
        <taxon>Actinomycetota</taxon>
        <taxon>Actinomycetes</taxon>
        <taxon>Micromonosporales</taxon>
        <taxon>Micromonosporaceae</taxon>
        <taxon>Micromonospora</taxon>
    </lineage>
</organism>
<proteinExistence type="predicted"/>
<dbReference type="PANTHER" id="PTHR12526:SF636">
    <property type="entry name" value="BLL3647 PROTEIN"/>
    <property type="match status" value="1"/>
</dbReference>
<protein>
    <submittedName>
        <fullName evidence="1">Glycosyltransferase involved in cell wall biosynthesis</fullName>
    </submittedName>
</protein>
<dbReference type="AlphaFoldDB" id="A0A7W7SUQ5"/>
<reference evidence="1 2" key="1">
    <citation type="submission" date="2020-08" db="EMBL/GenBank/DDBJ databases">
        <title>Sequencing the genomes of 1000 actinobacteria strains.</title>
        <authorList>
            <person name="Klenk H.-P."/>
        </authorList>
    </citation>
    <scope>NUCLEOTIDE SEQUENCE [LARGE SCALE GENOMIC DNA]</scope>
    <source>
        <strain evidence="1 2">DSM 45886</strain>
    </source>
</reference>
<comment type="caution">
    <text evidence="1">The sequence shown here is derived from an EMBL/GenBank/DDBJ whole genome shotgun (WGS) entry which is preliminary data.</text>
</comment>
<dbReference type="Proteomes" id="UP000578819">
    <property type="component" value="Unassembled WGS sequence"/>
</dbReference>
<evidence type="ECO:0000313" key="1">
    <source>
        <dbReference type="EMBL" id="MBB4961236.1"/>
    </source>
</evidence>
<sequence>MRVAVTTEVRFLRTPDGAVWTRIPPAYRAWTGYLSAFDTVRVVARVADVAVPDDDAVRVDGPGVQVWPVPYYLGPRQYLLRRARIRRSVTAAVTDADAVILRVPSPIGTLLASALDRQGRPYAVEVIGDPYDLLAPGTIRHPLRPMLRNLTTANLRRQCHNAVAAAYVTERALQSRYPAGRMAPSFGVSDVDLDDVSYVPYPRTADRFRAPDTLVSVGSLEQMYKGIDTLLEALAILVRSGLSLRLVHVGAGRFRPLLEQLAVRLGVADRVTFTGWLSPGDAIRRQFDAADLFVMPSRTEGLPRALVEAMARGLPAIGSAVGGIPELLRAEHLVAPDDPVRLADAIRRLVTDPDRMAAASTRNLARARDFSAEELTRRRAAYYRLVAGASRQRLPASATS</sequence>
<dbReference type="CDD" id="cd03801">
    <property type="entry name" value="GT4_PimA-like"/>
    <property type="match status" value="1"/>
</dbReference>
<dbReference type="EMBL" id="JACHJW010000001">
    <property type="protein sequence ID" value="MBB4961236.1"/>
    <property type="molecule type" value="Genomic_DNA"/>
</dbReference>
<gene>
    <name evidence="1" type="ORF">FHR38_004969</name>
</gene>
<evidence type="ECO:0000313" key="2">
    <source>
        <dbReference type="Proteomes" id="UP000578819"/>
    </source>
</evidence>
<dbReference type="SUPFAM" id="SSF53756">
    <property type="entry name" value="UDP-Glycosyltransferase/glycogen phosphorylase"/>
    <property type="match status" value="1"/>
</dbReference>